<dbReference type="AlphaFoldDB" id="A0A3M7QFG4"/>
<proteinExistence type="predicted"/>
<evidence type="ECO:0000313" key="2">
    <source>
        <dbReference type="Proteomes" id="UP000276133"/>
    </source>
</evidence>
<keyword evidence="2" id="KW-1185">Reference proteome</keyword>
<reference evidence="1 2" key="1">
    <citation type="journal article" date="2018" name="Sci. Rep.">
        <title>Genomic signatures of local adaptation to the degree of environmental predictability in rotifers.</title>
        <authorList>
            <person name="Franch-Gras L."/>
            <person name="Hahn C."/>
            <person name="Garcia-Roger E.M."/>
            <person name="Carmona M.J."/>
            <person name="Serra M."/>
            <person name="Gomez A."/>
        </authorList>
    </citation>
    <scope>NUCLEOTIDE SEQUENCE [LARGE SCALE GENOMIC DNA]</scope>
    <source>
        <strain evidence="1">HYR1</strain>
    </source>
</reference>
<gene>
    <name evidence="1" type="ORF">BpHYR1_049906</name>
</gene>
<comment type="caution">
    <text evidence="1">The sequence shown here is derived from an EMBL/GenBank/DDBJ whole genome shotgun (WGS) entry which is preliminary data.</text>
</comment>
<sequence length="63" mass="7704">MWLVKTSWPRFYHGRSRSSDKITLRQQQLQQEQWLLTNCDLTLLLMLYPIHFEVSFKKFNSKS</sequence>
<protein>
    <submittedName>
        <fullName evidence="1">Uncharacterized protein</fullName>
    </submittedName>
</protein>
<name>A0A3M7QFG4_BRAPC</name>
<evidence type="ECO:0000313" key="1">
    <source>
        <dbReference type="EMBL" id="RNA10003.1"/>
    </source>
</evidence>
<organism evidence="1 2">
    <name type="scientific">Brachionus plicatilis</name>
    <name type="common">Marine rotifer</name>
    <name type="synonym">Brachionus muelleri</name>
    <dbReference type="NCBI Taxonomy" id="10195"/>
    <lineage>
        <taxon>Eukaryota</taxon>
        <taxon>Metazoa</taxon>
        <taxon>Spiralia</taxon>
        <taxon>Gnathifera</taxon>
        <taxon>Rotifera</taxon>
        <taxon>Eurotatoria</taxon>
        <taxon>Monogononta</taxon>
        <taxon>Pseudotrocha</taxon>
        <taxon>Ploima</taxon>
        <taxon>Brachionidae</taxon>
        <taxon>Brachionus</taxon>
    </lineage>
</organism>
<accession>A0A3M7QFG4</accession>
<dbReference type="Proteomes" id="UP000276133">
    <property type="component" value="Unassembled WGS sequence"/>
</dbReference>
<dbReference type="EMBL" id="REGN01006322">
    <property type="protein sequence ID" value="RNA10003.1"/>
    <property type="molecule type" value="Genomic_DNA"/>
</dbReference>